<dbReference type="AlphaFoldDB" id="A0A0V0GN63"/>
<organism evidence="1">
    <name type="scientific">Solanum chacoense</name>
    <name type="common">Chaco potato</name>
    <dbReference type="NCBI Taxonomy" id="4108"/>
    <lineage>
        <taxon>Eukaryota</taxon>
        <taxon>Viridiplantae</taxon>
        <taxon>Streptophyta</taxon>
        <taxon>Embryophyta</taxon>
        <taxon>Tracheophyta</taxon>
        <taxon>Spermatophyta</taxon>
        <taxon>Magnoliopsida</taxon>
        <taxon>eudicotyledons</taxon>
        <taxon>Gunneridae</taxon>
        <taxon>Pentapetalae</taxon>
        <taxon>asterids</taxon>
        <taxon>lamiids</taxon>
        <taxon>Solanales</taxon>
        <taxon>Solanaceae</taxon>
        <taxon>Solanoideae</taxon>
        <taxon>Solaneae</taxon>
        <taxon>Solanum</taxon>
    </lineage>
</organism>
<evidence type="ECO:0000313" key="1">
    <source>
        <dbReference type="EMBL" id="JAP09621.1"/>
    </source>
</evidence>
<proteinExistence type="predicted"/>
<name>A0A0V0GN63_SOLCH</name>
<dbReference type="EMBL" id="GEDG01034656">
    <property type="protein sequence ID" value="JAP09621.1"/>
    <property type="molecule type" value="Transcribed_RNA"/>
</dbReference>
<sequence length="63" mass="7744">MKFVHPWLRLFHNLCPNNIFLSLPPPFWMLPIRLCILHSTSEHRVPYNFIYYVHTNKFQKISF</sequence>
<protein>
    <submittedName>
        <fullName evidence="1">Putative ovule protein</fullName>
    </submittedName>
</protein>
<accession>A0A0V0GN63</accession>
<reference evidence="1" key="1">
    <citation type="submission" date="2015-12" db="EMBL/GenBank/DDBJ databases">
        <title>Gene expression during late stages of embryo sac development: a critical building block for successful pollen-pistil interactions.</title>
        <authorList>
            <person name="Liu Y."/>
            <person name="Joly V."/>
            <person name="Sabar M."/>
            <person name="Matton D.P."/>
        </authorList>
    </citation>
    <scope>NUCLEOTIDE SEQUENCE</scope>
</reference>